<evidence type="ECO:0000256" key="6">
    <source>
        <dbReference type="SAM" id="MobiDB-lite"/>
    </source>
</evidence>
<comment type="similarity">
    <text evidence="4">Belongs to the bacterial secretin family.</text>
</comment>
<comment type="subcellular location">
    <subcellularLocation>
        <location evidence="5">Cell outer membrane</location>
    </subcellularLocation>
    <subcellularLocation>
        <location evidence="1">Membrane</location>
    </subcellularLocation>
</comment>
<dbReference type="InterPro" id="IPR005644">
    <property type="entry name" value="NolW-like"/>
</dbReference>
<dbReference type="InterPro" id="IPR050810">
    <property type="entry name" value="Bact_Secretion_Sys_Channel"/>
</dbReference>
<feature type="region of interest" description="Disordered" evidence="6">
    <location>
        <begin position="45"/>
        <end position="66"/>
    </location>
</feature>
<keyword evidence="5" id="KW-0813">Transport</keyword>
<dbReference type="Proteomes" id="UP000305730">
    <property type="component" value="Unassembled WGS sequence"/>
</dbReference>
<dbReference type="Proteomes" id="UP000307706">
    <property type="component" value="Unassembled WGS sequence"/>
</dbReference>
<dbReference type="Pfam" id="PF00263">
    <property type="entry name" value="Secretin"/>
    <property type="match status" value="1"/>
</dbReference>
<name>A0A5S3XP89_9GAMM</name>
<keyword evidence="3" id="KW-0472">Membrane</keyword>
<gene>
    <name evidence="11" type="ORF">CWB96_10925</name>
    <name evidence="10" type="ORF">CWB97_03570</name>
</gene>
<dbReference type="PROSITE" id="PS51257">
    <property type="entry name" value="PROKAR_LIPOPROTEIN"/>
    <property type="match status" value="1"/>
</dbReference>
<evidence type="ECO:0000256" key="5">
    <source>
        <dbReference type="RuleBase" id="RU004004"/>
    </source>
</evidence>
<dbReference type="OrthoDB" id="9779724at2"/>
<evidence type="ECO:0000313" key="13">
    <source>
        <dbReference type="Proteomes" id="UP000307706"/>
    </source>
</evidence>
<reference evidence="13" key="2">
    <citation type="submission" date="2019-06" db="EMBL/GenBank/DDBJ databases">
        <title>Co-occurence of chitin degradation, pigmentation and bioactivity in marine Pseudoalteromonas.</title>
        <authorList>
            <person name="Sonnenschein E.C."/>
            <person name="Bech P.K."/>
        </authorList>
    </citation>
    <scope>NUCLEOTIDE SEQUENCE [LARGE SCALE GENOMIC DNA]</scope>
    <source>
        <strain evidence="13">S2231</strain>
    </source>
</reference>
<evidence type="ECO:0000313" key="10">
    <source>
        <dbReference type="EMBL" id="TMP45689.1"/>
    </source>
</evidence>
<dbReference type="AlphaFoldDB" id="A0A5S3XP89"/>
<dbReference type="GO" id="GO:0009279">
    <property type="term" value="C:cell outer membrane"/>
    <property type="evidence" value="ECO:0007669"/>
    <property type="project" value="UniProtKB-SubCell"/>
</dbReference>
<evidence type="ECO:0000313" key="12">
    <source>
        <dbReference type="Proteomes" id="UP000305730"/>
    </source>
</evidence>
<dbReference type="GO" id="GO:0015627">
    <property type="term" value="C:type II protein secretion system complex"/>
    <property type="evidence" value="ECO:0007669"/>
    <property type="project" value="TreeGrafter"/>
</dbReference>
<dbReference type="InterPro" id="IPR004845">
    <property type="entry name" value="T2SS_GspD_CS"/>
</dbReference>
<feature type="chain" id="PRO_5024435362" evidence="7">
    <location>
        <begin position="29"/>
        <end position="694"/>
    </location>
</feature>
<dbReference type="PANTHER" id="PTHR30332">
    <property type="entry name" value="PROBABLE GENERAL SECRETION PATHWAY PROTEIN D"/>
    <property type="match status" value="1"/>
</dbReference>
<dbReference type="Gene3D" id="3.30.1370.120">
    <property type="match status" value="2"/>
</dbReference>
<dbReference type="RefSeq" id="WP_138595065.1">
    <property type="nucleotide sequence ID" value="NZ_PNCK01000016.1"/>
</dbReference>
<feature type="domain" description="Type II/III secretion system secretin-like" evidence="8">
    <location>
        <begin position="508"/>
        <end position="671"/>
    </location>
</feature>
<dbReference type="EMBL" id="PNCK01000016">
    <property type="protein sequence ID" value="TMP45689.1"/>
    <property type="molecule type" value="Genomic_DNA"/>
</dbReference>
<protein>
    <submittedName>
        <fullName evidence="11">General secretion pathway protein GspD</fullName>
    </submittedName>
</protein>
<sequence>MNVLRNKPLTFKPLLLSCIIALTLSGCANTKQQIHVKKSFLHGERSSTELSDSTEPDRVENNNSISSNKSEQIKPFQFKKNVDSYQASGMAQFSDDQKVKLAADELPLNEFLHYVLGELLSVSYILGDDIKADDASLTLNLQESVTHKKLFSLVEEMLTERGYVVRYSDNIFYINKEQSGARKNVVWGYGNQVEDIPNTTQDIWQLAPFRYDFKGTLQMTLGQLAKVQVFPDSQQNLLLLKGKRGEIAKALSFMALVDKPVFSSREIAIYRSDFVDTKALVAGIEKLLLQEGVRVGKDTDINQALSIVSLDSIGAIALFANEPEVIARATMWAKQLDKPAQGDELQYFLYAPRFSRASDLGESLAGLIGGSTNVGSSTSAAKESNKATTTNSTAQTNIKVGSAGGALENMSLVVDERANSLIFYSTADEYRKLLPLIKRLDVLPKQIMLEVIIAEVTLTDEFKAGVEFALTDGNYTTSTNGALGRDKLGGLGYTLTGALGEIKANLFEGNSLVNVLSRPSVVVRDGVSANISVGTDIPIIGETTEDPVNGDRQTTKVEYRKTGVQLEVIPTINAQGVVIMEIKQKISNQVEAGSTVVSSPSIFERTLNTEVIAESGETIILGGLISESKTNSDSRVPFFADIPILGKLFEAQKQDDTKTELVMLVTPKIIESNEQWLHIKAELSQGLDNLKPFN</sequence>
<dbReference type="PRINTS" id="PR00811">
    <property type="entry name" value="BCTERIALGSPD"/>
</dbReference>
<keyword evidence="2 7" id="KW-0732">Signal</keyword>
<comment type="caution">
    <text evidence="11">The sequence shown here is derived from an EMBL/GenBank/DDBJ whole genome shotgun (WGS) entry which is preliminary data.</text>
</comment>
<evidence type="ECO:0000259" key="9">
    <source>
        <dbReference type="Pfam" id="PF03958"/>
    </source>
</evidence>
<evidence type="ECO:0000256" key="3">
    <source>
        <dbReference type="ARBA" id="ARBA00023136"/>
    </source>
</evidence>
<evidence type="ECO:0000313" key="11">
    <source>
        <dbReference type="EMBL" id="TMP59068.1"/>
    </source>
</evidence>
<reference evidence="11 13" key="1">
    <citation type="submission" date="2017-12" db="EMBL/GenBank/DDBJ databases">
        <authorList>
            <person name="Paulsen S."/>
            <person name="Gram L.K."/>
        </authorList>
    </citation>
    <scope>NUCLEOTIDE SEQUENCE [LARGE SCALE GENOMIC DNA]</scope>
    <source>
        <strain evidence="11 13">S2231</strain>
        <strain evidence="10">S2233</strain>
    </source>
</reference>
<organism evidence="11 13">
    <name type="scientific">Pseudoalteromonas citrea</name>
    <dbReference type="NCBI Taxonomy" id="43655"/>
    <lineage>
        <taxon>Bacteria</taxon>
        <taxon>Pseudomonadati</taxon>
        <taxon>Pseudomonadota</taxon>
        <taxon>Gammaproteobacteria</taxon>
        <taxon>Alteromonadales</taxon>
        <taxon>Pseudoalteromonadaceae</taxon>
        <taxon>Pseudoalteromonas</taxon>
    </lineage>
</organism>
<evidence type="ECO:0000259" key="8">
    <source>
        <dbReference type="Pfam" id="PF00263"/>
    </source>
</evidence>
<dbReference type="EMBL" id="PNCL01000050">
    <property type="protein sequence ID" value="TMP59068.1"/>
    <property type="molecule type" value="Genomic_DNA"/>
</dbReference>
<reference evidence="11" key="3">
    <citation type="submission" date="2019-09" db="EMBL/GenBank/DDBJ databases">
        <title>Co-occurence of chitin degradation, pigmentation and bioactivity in marine Pseudoalteromonas.</title>
        <authorList>
            <person name="Sonnenschein E.C."/>
            <person name="Bech P.K."/>
        </authorList>
    </citation>
    <scope>NUCLEOTIDE SEQUENCE</scope>
    <source>
        <strain evidence="11">S2231</strain>
        <strain evidence="10 12">S2233</strain>
    </source>
</reference>
<feature type="domain" description="NolW-like" evidence="9">
    <location>
        <begin position="349"/>
        <end position="446"/>
    </location>
</feature>
<dbReference type="InterPro" id="IPR001775">
    <property type="entry name" value="GspD/PilQ"/>
</dbReference>
<evidence type="ECO:0000256" key="1">
    <source>
        <dbReference type="ARBA" id="ARBA00004370"/>
    </source>
</evidence>
<evidence type="ECO:0000256" key="7">
    <source>
        <dbReference type="SAM" id="SignalP"/>
    </source>
</evidence>
<dbReference type="Pfam" id="PF03958">
    <property type="entry name" value="Secretin_N"/>
    <property type="match status" value="1"/>
</dbReference>
<evidence type="ECO:0000256" key="4">
    <source>
        <dbReference type="RuleBase" id="RU004003"/>
    </source>
</evidence>
<dbReference type="PROSITE" id="PS00875">
    <property type="entry name" value="T2SP_D"/>
    <property type="match status" value="1"/>
</dbReference>
<keyword evidence="12" id="KW-1185">Reference proteome</keyword>
<feature type="signal peptide" evidence="7">
    <location>
        <begin position="1"/>
        <end position="28"/>
    </location>
</feature>
<evidence type="ECO:0000256" key="2">
    <source>
        <dbReference type="ARBA" id="ARBA00022729"/>
    </source>
</evidence>
<dbReference type="PANTHER" id="PTHR30332:SF25">
    <property type="entry name" value="SECRETIN XPSD"/>
    <property type="match status" value="1"/>
</dbReference>
<dbReference type="InterPro" id="IPR004846">
    <property type="entry name" value="T2SS/T3SS_dom"/>
</dbReference>
<accession>A0A5S3XP89</accession>
<feature type="region of interest" description="Disordered" evidence="6">
    <location>
        <begin position="373"/>
        <end position="393"/>
    </location>
</feature>
<dbReference type="InterPro" id="IPR038591">
    <property type="entry name" value="NolW-like_sf"/>
</dbReference>
<proteinExistence type="inferred from homology"/>
<dbReference type="GO" id="GO:0009306">
    <property type="term" value="P:protein secretion"/>
    <property type="evidence" value="ECO:0007669"/>
    <property type="project" value="InterPro"/>
</dbReference>